<sequence length="124" mass="14107">MSADAKILVIDDFATMRKIVTTMLQKLQYKNISEADSGKSGWEMLQKDSFDLVISDCNMPEMTGIELLKKIREDSRLSKQKFIMVSAEADIELMKSSKQLNIDGYILKPFKIETLEAKLKTVLP</sequence>
<dbReference type="Pfam" id="PF00072">
    <property type="entry name" value="Response_reg"/>
    <property type="match status" value="1"/>
</dbReference>
<accession>A0ABV8CH12</accession>
<evidence type="ECO:0000313" key="6">
    <source>
        <dbReference type="Proteomes" id="UP001595758"/>
    </source>
</evidence>
<comment type="caution">
    <text evidence="5">The sequence shown here is derived from an EMBL/GenBank/DDBJ whole genome shotgun (WGS) entry which is preliminary data.</text>
</comment>
<dbReference type="InterPro" id="IPR011006">
    <property type="entry name" value="CheY-like_superfamily"/>
</dbReference>
<dbReference type="SMART" id="SM00448">
    <property type="entry name" value="REC"/>
    <property type="match status" value="1"/>
</dbReference>
<keyword evidence="1 3" id="KW-0597">Phosphoprotein</keyword>
<dbReference type="Proteomes" id="UP001595758">
    <property type="component" value="Unassembled WGS sequence"/>
</dbReference>
<evidence type="ECO:0000256" key="3">
    <source>
        <dbReference type="PROSITE-ProRule" id="PRU00169"/>
    </source>
</evidence>
<dbReference type="PROSITE" id="PS50110">
    <property type="entry name" value="RESPONSE_REGULATORY"/>
    <property type="match status" value="1"/>
</dbReference>
<dbReference type="PANTHER" id="PTHR44591">
    <property type="entry name" value="STRESS RESPONSE REGULATOR PROTEIN 1"/>
    <property type="match status" value="1"/>
</dbReference>
<dbReference type="PANTHER" id="PTHR44591:SF14">
    <property type="entry name" value="PROTEIN PILG"/>
    <property type="match status" value="1"/>
</dbReference>
<keyword evidence="2" id="KW-0902">Two-component regulatory system</keyword>
<dbReference type="SUPFAM" id="SSF52172">
    <property type="entry name" value="CheY-like"/>
    <property type="match status" value="1"/>
</dbReference>
<keyword evidence="6" id="KW-1185">Reference proteome</keyword>
<name>A0ABV8CH12_9GAMM</name>
<evidence type="ECO:0000259" key="4">
    <source>
        <dbReference type="PROSITE" id="PS50110"/>
    </source>
</evidence>
<evidence type="ECO:0000313" key="5">
    <source>
        <dbReference type="EMBL" id="MFC3909610.1"/>
    </source>
</evidence>
<protein>
    <submittedName>
        <fullName evidence="5">Response regulator</fullName>
    </submittedName>
</protein>
<evidence type="ECO:0000256" key="2">
    <source>
        <dbReference type="ARBA" id="ARBA00023012"/>
    </source>
</evidence>
<dbReference type="RefSeq" id="WP_382343990.1">
    <property type="nucleotide sequence ID" value="NZ_JBHSAB010000026.1"/>
</dbReference>
<dbReference type="EMBL" id="JBHSAB010000026">
    <property type="protein sequence ID" value="MFC3909610.1"/>
    <property type="molecule type" value="Genomic_DNA"/>
</dbReference>
<feature type="domain" description="Response regulatory" evidence="4">
    <location>
        <begin position="6"/>
        <end position="123"/>
    </location>
</feature>
<feature type="modified residue" description="4-aspartylphosphate" evidence="3">
    <location>
        <position position="56"/>
    </location>
</feature>
<organism evidence="5 6">
    <name type="scientific">Legionella dresdenensis</name>
    <dbReference type="NCBI Taxonomy" id="450200"/>
    <lineage>
        <taxon>Bacteria</taxon>
        <taxon>Pseudomonadati</taxon>
        <taxon>Pseudomonadota</taxon>
        <taxon>Gammaproteobacteria</taxon>
        <taxon>Legionellales</taxon>
        <taxon>Legionellaceae</taxon>
        <taxon>Legionella</taxon>
    </lineage>
</organism>
<gene>
    <name evidence="5" type="ORF">ACFORL_11070</name>
</gene>
<dbReference type="Gene3D" id="3.40.50.2300">
    <property type="match status" value="1"/>
</dbReference>
<dbReference type="InterPro" id="IPR001789">
    <property type="entry name" value="Sig_transdc_resp-reg_receiver"/>
</dbReference>
<evidence type="ECO:0000256" key="1">
    <source>
        <dbReference type="ARBA" id="ARBA00022553"/>
    </source>
</evidence>
<reference evidence="6" key="1">
    <citation type="journal article" date="2019" name="Int. J. Syst. Evol. Microbiol.">
        <title>The Global Catalogue of Microorganisms (GCM) 10K type strain sequencing project: providing services to taxonomists for standard genome sequencing and annotation.</title>
        <authorList>
            <consortium name="The Broad Institute Genomics Platform"/>
            <consortium name="The Broad Institute Genome Sequencing Center for Infectious Disease"/>
            <person name="Wu L."/>
            <person name="Ma J."/>
        </authorList>
    </citation>
    <scope>NUCLEOTIDE SEQUENCE [LARGE SCALE GENOMIC DNA]</scope>
    <source>
        <strain evidence="6">CCUG 59858</strain>
    </source>
</reference>
<dbReference type="InterPro" id="IPR050595">
    <property type="entry name" value="Bact_response_regulator"/>
</dbReference>
<proteinExistence type="predicted"/>